<feature type="domain" description="Protein kinase" evidence="9">
    <location>
        <begin position="108"/>
        <end position="363"/>
    </location>
</feature>
<dbReference type="GO" id="GO:0005524">
    <property type="term" value="F:ATP binding"/>
    <property type="evidence" value="ECO:0007669"/>
    <property type="project" value="UniProtKB-UniRule"/>
</dbReference>
<dbReference type="PROSITE" id="PS00107">
    <property type="entry name" value="PROTEIN_KINASE_ATP"/>
    <property type="match status" value="1"/>
</dbReference>
<evidence type="ECO:0000256" key="3">
    <source>
        <dbReference type="ARBA" id="ARBA00022741"/>
    </source>
</evidence>
<evidence type="ECO:0000313" key="11">
    <source>
        <dbReference type="EMBL" id="CAD9229033.1"/>
    </source>
</evidence>
<dbReference type="PANTHER" id="PTHR24347">
    <property type="entry name" value="SERINE/THREONINE-PROTEIN KINASE"/>
    <property type="match status" value="1"/>
</dbReference>
<feature type="binding site" evidence="6">
    <location>
        <position position="141"/>
    </location>
    <ligand>
        <name>ATP</name>
        <dbReference type="ChEBI" id="CHEBI:30616"/>
    </ligand>
</feature>
<accession>A0A6T6BGW8</accession>
<feature type="compositionally biased region" description="Basic residues" evidence="7">
    <location>
        <begin position="381"/>
        <end position="391"/>
    </location>
</feature>
<dbReference type="GO" id="GO:0004674">
    <property type="term" value="F:protein serine/threonine kinase activity"/>
    <property type="evidence" value="ECO:0007669"/>
    <property type="project" value="UniProtKB-KW"/>
</dbReference>
<dbReference type="PROSITE" id="PS50011">
    <property type="entry name" value="PROTEIN_KINASE_DOM"/>
    <property type="match status" value="1"/>
</dbReference>
<reference evidence="11" key="1">
    <citation type="submission" date="2021-01" db="EMBL/GenBank/DDBJ databases">
        <authorList>
            <person name="Corre E."/>
            <person name="Pelletier E."/>
            <person name="Niang G."/>
            <person name="Scheremetjew M."/>
            <person name="Finn R."/>
            <person name="Kale V."/>
            <person name="Holt S."/>
            <person name="Cochrane G."/>
            <person name="Meng A."/>
            <person name="Brown T."/>
            <person name="Cohen L."/>
        </authorList>
    </citation>
    <scope>NUCLEOTIDE SEQUENCE</scope>
    <source>
        <strain evidence="11">SAG 36.94</strain>
    </source>
</reference>
<evidence type="ECO:0000256" key="6">
    <source>
        <dbReference type="PROSITE-ProRule" id="PRU10141"/>
    </source>
</evidence>
<evidence type="ECO:0000259" key="8">
    <source>
        <dbReference type="PROSITE" id="PS50003"/>
    </source>
</evidence>
<dbReference type="InterPro" id="IPR011009">
    <property type="entry name" value="Kinase-like_dom_sf"/>
</dbReference>
<sequence>MAKLVYTGPQSIDKSGWLHKSGASLGLRTRRFFRLQGSMLSNHYDENSVAKWTVDVFHCELKIDEKSRMITIVTTDKTHNFYADSREDFEEWARSFKRATATSIEDFYEIRDVIGTGAYGKVFLARDRITHEERAVKVIKKNFNDERAMNYLRREIKILLSTSHPNVINTYDIFDGRDRLYFVMEYLAGGELFDIIAEQTHFSEPQARDVMGQILDGVAYLHSNNIVHRDIKPENILALKKEWPLKVKLTDFGLSNLMDNSLLISYVGTPYYQAPEIYEKKMYGTQVDVWACGVVLYILLSGKFPFWGRSEHEYWGRVYKGVNFPSREWELVSEEAKDLVTSMLQISPDTRPTADIARQHRWFSAPESKMNRDGSSFKSFHSSKRGSFRMS</sequence>
<evidence type="ECO:0000256" key="2">
    <source>
        <dbReference type="ARBA" id="ARBA00022679"/>
    </source>
</evidence>
<organism evidence="11">
    <name type="scientific">Compsopogon caeruleus</name>
    <dbReference type="NCBI Taxonomy" id="31354"/>
    <lineage>
        <taxon>Eukaryota</taxon>
        <taxon>Rhodophyta</taxon>
        <taxon>Compsopogonophyceae</taxon>
        <taxon>Compsopogonales</taxon>
        <taxon>Compsopogonaceae</taxon>
        <taxon>Compsopogon</taxon>
    </lineage>
</organism>
<keyword evidence="2" id="KW-0808">Transferase</keyword>
<dbReference type="Pfam" id="PF00069">
    <property type="entry name" value="Pkinase"/>
    <property type="match status" value="1"/>
</dbReference>
<dbReference type="Gene3D" id="2.30.29.30">
    <property type="entry name" value="Pleckstrin-homology domain (PH domain)/Phosphotyrosine-binding domain (PTB)"/>
    <property type="match status" value="1"/>
</dbReference>
<evidence type="ECO:0000256" key="1">
    <source>
        <dbReference type="ARBA" id="ARBA00022527"/>
    </source>
</evidence>
<feature type="domain" description="PH" evidence="8">
    <location>
        <begin position="11"/>
        <end position="101"/>
    </location>
</feature>
<feature type="region of interest" description="Disordered" evidence="7">
    <location>
        <begin position="367"/>
        <end position="391"/>
    </location>
</feature>
<evidence type="ECO:0000256" key="7">
    <source>
        <dbReference type="SAM" id="MobiDB-lite"/>
    </source>
</evidence>
<evidence type="ECO:0008006" key="12">
    <source>
        <dbReference type="Google" id="ProtNLM"/>
    </source>
</evidence>
<keyword evidence="1" id="KW-0723">Serine/threonine-protein kinase</keyword>
<dbReference type="EMBL" id="HBGH01003534">
    <property type="protein sequence ID" value="CAD9229033.1"/>
    <property type="molecule type" value="Transcribed_RNA"/>
</dbReference>
<dbReference type="EMBL" id="HBGH01003533">
    <property type="protein sequence ID" value="CAD9229024.1"/>
    <property type="molecule type" value="Transcribed_RNA"/>
</dbReference>
<dbReference type="InterPro" id="IPR001849">
    <property type="entry name" value="PH_domain"/>
</dbReference>
<evidence type="ECO:0000256" key="5">
    <source>
        <dbReference type="ARBA" id="ARBA00022840"/>
    </source>
</evidence>
<dbReference type="SMART" id="SM00220">
    <property type="entry name" value="S_TKc"/>
    <property type="match status" value="1"/>
</dbReference>
<evidence type="ECO:0000256" key="4">
    <source>
        <dbReference type="ARBA" id="ARBA00022777"/>
    </source>
</evidence>
<keyword evidence="4" id="KW-0418">Kinase</keyword>
<dbReference type="Pfam" id="PF00169">
    <property type="entry name" value="PH"/>
    <property type="match status" value="1"/>
</dbReference>
<protein>
    <recommendedName>
        <fullName evidence="12">Protein kinase domain-containing protein</fullName>
    </recommendedName>
</protein>
<dbReference type="CDD" id="cd05117">
    <property type="entry name" value="STKc_CAMK"/>
    <property type="match status" value="1"/>
</dbReference>
<dbReference type="SUPFAM" id="SSF56112">
    <property type="entry name" value="Protein kinase-like (PK-like)"/>
    <property type="match status" value="1"/>
</dbReference>
<gene>
    <name evidence="10" type="ORF">CCAE0312_LOCUS1926</name>
    <name evidence="11" type="ORF">CCAE0312_LOCUS1927</name>
</gene>
<proteinExistence type="predicted"/>
<dbReference type="InterPro" id="IPR000719">
    <property type="entry name" value="Prot_kinase_dom"/>
</dbReference>
<dbReference type="InterPro" id="IPR017441">
    <property type="entry name" value="Protein_kinase_ATP_BS"/>
</dbReference>
<dbReference type="FunFam" id="1.10.510.10:FF:000571">
    <property type="entry name" value="Maternal embryonic leucine zipper kinase"/>
    <property type="match status" value="1"/>
</dbReference>
<evidence type="ECO:0000259" key="9">
    <source>
        <dbReference type="PROSITE" id="PS50011"/>
    </source>
</evidence>
<dbReference type="PROSITE" id="PS50003">
    <property type="entry name" value="PH_DOMAIN"/>
    <property type="match status" value="1"/>
</dbReference>
<keyword evidence="5 6" id="KW-0067">ATP-binding</keyword>
<dbReference type="AlphaFoldDB" id="A0A6T6BGW8"/>
<keyword evidence="3 6" id="KW-0547">Nucleotide-binding</keyword>
<evidence type="ECO:0000313" key="10">
    <source>
        <dbReference type="EMBL" id="CAD9229024.1"/>
    </source>
</evidence>
<dbReference type="FunFam" id="3.30.200.20:FF:000315">
    <property type="entry name" value="Calcium-dependent protein kinase 3"/>
    <property type="match status" value="1"/>
</dbReference>
<dbReference type="SUPFAM" id="SSF50729">
    <property type="entry name" value="PH domain-like"/>
    <property type="match status" value="1"/>
</dbReference>
<name>A0A6T6BGW8_9RHOD</name>
<dbReference type="Gene3D" id="1.10.510.10">
    <property type="entry name" value="Transferase(Phosphotransferase) domain 1"/>
    <property type="match status" value="1"/>
</dbReference>
<dbReference type="SMART" id="SM00233">
    <property type="entry name" value="PH"/>
    <property type="match status" value="1"/>
</dbReference>
<dbReference type="InterPro" id="IPR011993">
    <property type="entry name" value="PH-like_dom_sf"/>
</dbReference>